<dbReference type="NCBIfam" id="TIGR00133">
    <property type="entry name" value="gatB"/>
    <property type="match status" value="1"/>
</dbReference>
<evidence type="ECO:0000256" key="7">
    <source>
        <dbReference type="ARBA" id="ARBA00024799"/>
    </source>
</evidence>
<dbReference type="InterPro" id="IPR017959">
    <property type="entry name" value="Asn/Gln-tRNA_amidoTrfase_suB/E"/>
</dbReference>
<dbReference type="GO" id="GO:0050567">
    <property type="term" value="F:glutaminyl-tRNA synthase (glutamine-hydrolyzing) activity"/>
    <property type="evidence" value="ECO:0007669"/>
    <property type="project" value="TreeGrafter"/>
</dbReference>
<name>A0A6J7FR66_9ZZZZ</name>
<dbReference type="InterPro" id="IPR006075">
    <property type="entry name" value="Asn/Gln-tRNA_Trfase_suB/E_cat"/>
</dbReference>
<dbReference type="EMBL" id="CAFBMK010000013">
    <property type="protein sequence ID" value="CAB4898007.1"/>
    <property type="molecule type" value="Genomic_DNA"/>
</dbReference>
<dbReference type="GO" id="GO:0005524">
    <property type="term" value="F:ATP binding"/>
    <property type="evidence" value="ECO:0007669"/>
    <property type="project" value="UniProtKB-KW"/>
</dbReference>
<evidence type="ECO:0000256" key="4">
    <source>
        <dbReference type="ARBA" id="ARBA00022741"/>
    </source>
</evidence>
<evidence type="ECO:0000313" key="11">
    <source>
        <dbReference type="EMBL" id="CAB4898007.1"/>
    </source>
</evidence>
<dbReference type="AlphaFoldDB" id="A0A6J7FR66"/>
<organism evidence="11">
    <name type="scientific">freshwater metagenome</name>
    <dbReference type="NCBI Taxonomy" id="449393"/>
    <lineage>
        <taxon>unclassified sequences</taxon>
        <taxon>metagenomes</taxon>
        <taxon>ecological metagenomes</taxon>
    </lineage>
</organism>
<comment type="catalytic activity">
    <reaction evidence="9">
        <text>L-glutamyl-tRNA(Gln) + L-glutamine + ATP + H2O = L-glutaminyl-tRNA(Gln) + L-glutamate + ADP + phosphate + H(+)</text>
        <dbReference type="Rhea" id="RHEA:17521"/>
        <dbReference type="Rhea" id="RHEA-COMP:9681"/>
        <dbReference type="Rhea" id="RHEA-COMP:9684"/>
        <dbReference type="ChEBI" id="CHEBI:15377"/>
        <dbReference type="ChEBI" id="CHEBI:15378"/>
        <dbReference type="ChEBI" id="CHEBI:29985"/>
        <dbReference type="ChEBI" id="CHEBI:30616"/>
        <dbReference type="ChEBI" id="CHEBI:43474"/>
        <dbReference type="ChEBI" id="CHEBI:58359"/>
        <dbReference type="ChEBI" id="CHEBI:78520"/>
        <dbReference type="ChEBI" id="CHEBI:78521"/>
        <dbReference type="ChEBI" id="CHEBI:456216"/>
    </reaction>
</comment>
<evidence type="ECO:0000259" key="10">
    <source>
        <dbReference type="SMART" id="SM00845"/>
    </source>
</evidence>
<evidence type="ECO:0000256" key="5">
    <source>
        <dbReference type="ARBA" id="ARBA00022840"/>
    </source>
</evidence>
<dbReference type="Gene3D" id="1.10.10.410">
    <property type="match status" value="1"/>
</dbReference>
<dbReference type="SUPFAM" id="SSF89095">
    <property type="entry name" value="GatB/YqeY motif"/>
    <property type="match status" value="1"/>
</dbReference>
<comment type="catalytic activity">
    <reaction evidence="8">
        <text>L-aspartyl-tRNA(Asn) + L-glutamine + ATP + H2O = L-asparaginyl-tRNA(Asn) + L-glutamate + ADP + phosphate + 2 H(+)</text>
        <dbReference type="Rhea" id="RHEA:14513"/>
        <dbReference type="Rhea" id="RHEA-COMP:9674"/>
        <dbReference type="Rhea" id="RHEA-COMP:9677"/>
        <dbReference type="ChEBI" id="CHEBI:15377"/>
        <dbReference type="ChEBI" id="CHEBI:15378"/>
        <dbReference type="ChEBI" id="CHEBI:29985"/>
        <dbReference type="ChEBI" id="CHEBI:30616"/>
        <dbReference type="ChEBI" id="CHEBI:43474"/>
        <dbReference type="ChEBI" id="CHEBI:58359"/>
        <dbReference type="ChEBI" id="CHEBI:78515"/>
        <dbReference type="ChEBI" id="CHEBI:78516"/>
        <dbReference type="ChEBI" id="CHEBI:456216"/>
    </reaction>
</comment>
<dbReference type="InterPro" id="IPR004413">
    <property type="entry name" value="GatB"/>
</dbReference>
<dbReference type="Pfam" id="PF02637">
    <property type="entry name" value="GatB_Yqey"/>
    <property type="match status" value="1"/>
</dbReference>
<dbReference type="SUPFAM" id="SSF55931">
    <property type="entry name" value="Glutamine synthetase/guanido kinase"/>
    <property type="match status" value="1"/>
</dbReference>
<dbReference type="Pfam" id="PF02934">
    <property type="entry name" value="GatB_N"/>
    <property type="match status" value="1"/>
</dbReference>
<dbReference type="PROSITE" id="PS01234">
    <property type="entry name" value="GATB"/>
    <property type="match status" value="1"/>
</dbReference>
<feature type="domain" description="Asn/Gln amidotransferase" evidence="10">
    <location>
        <begin position="326"/>
        <end position="485"/>
    </location>
</feature>
<gene>
    <name evidence="11" type="ORF">UFOPK3564_00411</name>
</gene>
<dbReference type="PANTHER" id="PTHR11659">
    <property type="entry name" value="GLUTAMYL-TRNA GLN AMIDOTRANSFERASE SUBUNIT B MITOCHONDRIAL AND PROKARYOTIC PET112-RELATED"/>
    <property type="match status" value="1"/>
</dbReference>
<dbReference type="Gene3D" id="1.10.150.380">
    <property type="entry name" value="GatB domain, N-terminal subdomain"/>
    <property type="match status" value="1"/>
</dbReference>
<dbReference type="InterPro" id="IPR017958">
    <property type="entry name" value="Gln-tRNA_amidoTrfase_suB_CS"/>
</dbReference>
<comment type="similarity">
    <text evidence="1">Belongs to the GatB/GatE family. GatB subfamily.</text>
</comment>
<accession>A0A6J7FR66</accession>
<keyword evidence="4" id="KW-0547">Nucleotide-binding</keyword>
<sequence length="487" mass="52602">MTAYEPVIGLEIHVQLATRTKMFCGCELVFGDPPNTHTCPVCLGMPGTLPVVNAEAIRLGLMIGAAFGGELAQRLVFHRKSYFYPDLPKGYQISQFDEPLVSGGRLGDVGLERVHVEEDAAKLTHAGATGRIGGSTSSVVDYNRGGTPLAEIVTLPEIRSAEQASSWLRLLRETLRQLGVSDVNMEEGSLRCDANISIRPVGETTLGTKTELKNMNSFRFIEQGINAEVARQTALVQAGERVQQETLHFDPRTGSITSLRSKEGSHDYRYFPEPDMPPVAVPDELLQSALSSVPELPLERAERFRTELGLHEESARLLAFRRALGDYFEETLQAGGAGTDKQQVANWIGNDLVRRLEAQRKDDEAGETDTDPAQSKVTPAALAELVALVVAKKINRKAGEQVLDVLVAEGGRPQAVVEAKGLAAVGGADELRPVVQAALDANPDVVEKLRTGNMKPIGAIVGAVMKETKGRADGGEVTRITREILGL</sequence>
<evidence type="ECO:0000256" key="6">
    <source>
        <dbReference type="ARBA" id="ARBA00022917"/>
    </source>
</evidence>
<evidence type="ECO:0000256" key="8">
    <source>
        <dbReference type="ARBA" id="ARBA00047380"/>
    </source>
</evidence>
<keyword evidence="6" id="KW-0648">Protein biosynthesis</keyword>
<keyword evidence="5" id="KW-0067">ATP-binding</keyword>
<dbReference type="InterPro" id="IPR018027">
    <property type="entry name" value="Asn/Gln_amidotransferase"/>
</dbReference>
<protein>
    <submittedName>
        <fullName evidence="11">Unannotated protein</fullName>
    </submittedName>
</protein>
<reference evidence="11" key="1">
    <citation type="submission" date="2020-05" db="EMBL/GenBank/DDBJ databases">
        <authorList>
            <person name="Chiriac C."/>
            <person name="Salcher M."/>
            <person name="Ghai R."/>
            <person name="Kavagutti S V."/>
        </authorList>
    </citation>
    <scope>NUCLEOTIDE SEQUENCE</scope>
</reference>
<evidence type="ECO:0000256" key="2">
    <source>
        <dbReference type="ARBA" id="ARBA00011123"/>
    </source>
</evidence>
<evidence type="ECO:0000256" key="3">
    <source>
        <dbReference type="ARBA" id="ARBA00022598"/>
    </source>
</evidence>
<evidence type="ECO:0000256" key="9">
    <source>
        <dbReference type="ARBA" id="ARBA00047913"/>
    </source>
</evidence>
<dbReference type="InterPro" id="IPR023168">
    <property type="entry name" value="GatB_Yqey_C_2"/>
</dbReference>
<dbReference type="GO" id="GO:0006412">
    <property type="term" value="P:translation"/>
    <property type="evidence" value="ECO:0007669"/>
    <property type="project" value="UniProtKB-KW"/>
</dbReference>
<dbReference type="NCBIfam" id="NF004014">
    <property type="entry name" value="PRK05477.1-4"/>
    <property type="match status" value="1"/>
</dbReference>
<proteinExistence type="inferred from homology"/>
<comment type="subunit">
    <text evidence="2">Heterotrimer of A, B and C subunits.</text>
</comment>
<dbReference type="PANTHER" id="PTHR11659:SF0">
    <property type="entry name" value="GLUTAMYL-TRNA(GLN) AMIDOTRANSFERASE SUBUNIT B, MITOCHONDRIAL"/>
    <property type="match status" value="1"/>
</dbReference>
<dbReference type="NCBIfam" id="NF004012">
    <property type="entry name" value="PRK05477.1-2"/>
    <property type="match status" value="1"/>
</dbReference>
<dbReference type="InterPro" id="IPR042114">
    <property type="entry name" value="GatB_C_1"/>
</dbReference>
<keyword evidence="3" id="KW-0436">Ligase</keyword>
<evidence type="ECO:0000256" key="1">
    <source>
        <dbReference type="ARBA" id="ARBA00005306"/>
    </source>
</evidence>
<dbReference type="HAMAP" id="MF_00121">
    <property type="entry name" value="GatB"/>
    <property type="match status" value="1"/>
</dbReference>
<dbReference type="SMART" id="SM00845">
    <property type="entry name" value="GatB_Yqey"/>
    <property type="match status" value="1"/>
</dbReference>
<comment type="function">
    <text evidence="7">Allows the formation of correctly charged Asn-tRNA(Asn) or Gln-tRNA(Gln) through the transamidation of misacylated Asp-tRNA(Asn) or Glu-tRNA(Gln) in organisms which lack either or both of asparaginyl-tRNA or glutaminyl-tRNA synthetases. The reaction takes place in the presence of glutamine and ATP through an activated phospho-Asp-tRNA(Asn) or phospho-Glu-tRNA(Gln).</text>
</comment>
<dbReference type="InterPro" id="IPR014746">
    <property type="entry name" value="Gln_synth/guanido_kin_cat_dom"/>
</dbReference>
<dbReference type="InterPro" id="IPR003789">
    <property type="entry name" value="Asn/Gln_tRNA_amidoTrase-B-like"/>
</dbReference>
<dbReference type="GO" id="GO:0070681">
    <property type="term" value="P:glutaminyl-tRNAGln biosynthesis via transamidation"/>
    <property type="evidence" value="ECO:0007669"/>
    <property type="project" value="TreeGrafter"/>
</dbReference>